<reference evidence="3 4" key="1">
    <citation type="submission" date="2019-07" db="EMBL/GenBank/DDBJ databases">
        <title>Genomics analysis of Aphanomyces spp. identifies a new class of oomycete effector associated with host adaptation.</title>
        <authorList>
            <person name="Gaulin E."/>
        </authorList>
    </citation>
    <scope>NUCLEOTIDE SEQUENCE [LARGE SCALE GENOMIC DNA]</scope>
    <source>
        <strain evidence="3 4">ATCC 201684</strain>
    </source>
</reference>
<feature type="coiled-coil region" evidence="1">
    <location>
        <begin position="306"/>
        <end position="347"/>
    </location>
</feature>
<dbReference type="EMBL" id="VJMJ01000319">
    <property type="protein sequence ID" value="KAF0722978.1"/>
    <property type="molecule type" value="Genomic_DNA"/>
</dbReference>
<dbReference type="VEuPathDB" id="FungiDB:AeMF1_010220"/>
<dbReference type="Proteomes" id="UP000481153">
    <property type="component" value="Unassembled WGS sequence"/>
</dbReference>
<sequence length="441" mass="50068">MTTSSSEDDDDENLKKLQPTAAATSTPSVSRYDQTLQALAAEKALTERCASRISRLNECIKVQRVAHDKLQAEKQDAERRLAASEEKLQHVQAIVDALQADVNRLKRKEGNPSALMATSPLVQFSSRLTKVIDETKQVVAMKDQFIQELEDSTKKTRADLETYQSKCRHLEALLEDEQKARKKTQARVQILENEAACRQTDQIESQRVMERWKAEMDALSTANRQLQDKLNAVRNRQTEMERKGQEALNAHKLESKMELDAQLRQMEEKAQAALQNEQQRWRTKLQEVQLALDAQVRAEASQGKLVEALKTQIAQLEGDLASWKTQAQDLSQEKTALQIQLAALEVAAPTAVTTTANSPQADEMIQAMIHEVEVARRRETHLVQALAVANQHESSVKAQKEALEKAMQALRRENMELCWALDKADHRERNMEQAQWRQSSY</sequence>
<organism evidence="3 4">
    <name type="scientific">Aphanomyces euteiches</name>
    <dbReference type="NCBI Taxonomy" id="100861"/>
    <lineage>
        <taxon>Eukaryota</taxon>
        <taxon>Sar</taxon>
        <taxon>Stramenopiles</taxon>
        <taxon>Oomycota</taxon>
        <taxon>Saprolegniomycetes</taxon>
        <taxon>Saprolegniales</taxon>
        <taxon>Verrucalvaceae</taxon>
        <taxon>Aphanomyces</taxon>
    </lineage>
</organism>
<feature type="region of interest" description="Disordered" evidence="2">
    <location>
        <begin position="1"/>
        <end position="30"/>
    </location>
</feature>
<protein>
    <submittedName>
        <fullName evidence="3">Uncharacterized protein</fullName>
    </submittedName>
</protein>
<feature type="coiled-coil region" evidence="1">
    <location>
        <begin position="60"/>
        <end position="108"/>
    </location>
</feature>
<evidence type="ECO:0000256" key="2">
    <source>
        <dbReference type="SAM" id="MobiDB-lite"/>
    </source>
</evidence>
<proteinExistence type="predicted"/>
<keyword evidence="1" id="KW-0175">Coiled coil</keyword>
<keyword evidence="4" id="KW-1185">Reference proteome</keyword>
<evidence type="ECO:0000256" key="1">
    <source>
        <dbReference type="SAM" id="Coils"/>
    </source>
</evidence>
<gene>
    <name evidence="3" type="ORF">Ae201684_018053</name>
</gene>
<comment type="caution">
    <text evidence="3">The sequence shown here is derived from an EMBL/GenBank/DDBJ whole genome shotgun (WGS) entry which is preliminary data.</text>
</comment>
<feature type="compositionally biased region" description="Polar residues" evidence="2">
    <location>
        <begin position="21"/>
        <end position="30"/>
    </location>
</feature>
<evidence type="ECO:0000313" key="4">
    <source>
        <dbReference type="Proteomes" id="UP000481153"/>
    </source>
</evidence>
<evidence type="ECO:0000313" key="3">
    <source>
        <dbReference type="EMBL" id="KAF0722978.1"/>
    </source>
</evidence>
<feature type="compositionally biased region" description="Acidic residues" evidence="2">
    <location>
        <begin position="1"/>
        <end position="12"/>
    </location>
</feature>
<dbReference type="AlphaFoldDB" id="A0A6G0W9Q7"/>
<accession>A0A6G0W9Q7</accession>
<feature type="coiled-coil region" evidence="1">
    <location>
        <begin position="146"/>
        <end position="276"/>
    </location>
</feature>
<feature type="coiled-coil region" evidence="1">
    <location>
        <begin position="389"/>
        <end position="420"/>
    </location>
</feature>
<name>A0A6G0W9Q7_9STRA</name>